<dbReference type="PANTHER" id="PTHR42685">
    <property type="entry name" value="GERANYLGERANYL DIPHOSPHATE REDUCTASE"/>
    <property type="match status" value="1"/>
</dbReference>
<dbReference type="PANTHER" id="PTHR42685:SF22">
    <property type="entry name" value="CONDITIONED MEDIUM FACTOR RECEPTOR 1"/>
    <property type="match status" value="1"/>
</dbReference>
<dbReference type="InterPro" id="IPR036188">
    <property type="entry name" value="FAD/NAD-bd_sf"/>
</dbReference>
<evidence type="ECO:0000313" key="1">
    <source>
        <dbReference type="EMBL" id="OUJ18039.1"/>
    </source>
</evidence>
<organism evidence="1 2">
    <name type="scientific">Methanonatronarchaeum thermophilum</name>
    <dbReference type="NCBI Taxonomy" id="1927129"/>
    <lineage>
        <taxon>Archaea</taxon>
        <taxon>Methanobacteriati</taxon>
        <taxon>Methanobacteriota</taxon>
        <taxon>Methanonatronarchaeia</taxon>
        <taxon>Methanonatronarchaeales</taxon>
        <taxon>Methanonatronarchaeaceae</taxon>
        <taxon>Methanonatronarchaeum</taxon>
    </lineage>
</organism>
<gene>
    <name evidence="1" type="ORF">AMET1_1556</name>
</gene>
<comment type="caution">
    <text evidence="1">The sequence shown here is derived from an EMBL/GenBank/DDBJ whole genome shotgun (WGS) entry which is preliminary data.</text>
</comment>
<dbReference type="InterPro" id="IPR050407">
    <property type="entry name" value="Geranylgeranyl_reductase"/>
</dbReference>
<keyword evidence="2" id="KW-1185">Reference proteome</keyword>
<proteinExistence type="predicted"/>
<reference evidence="1 2" key="1">
    <citation type="submission" date="2016-12" db="EMBL/GenBank/DDBJ databases">
        <title>Discovery of methanogenic haloarchaea.</title>
        <authorList>
            <person name="Sorokin D.Y."/>
            <person name="Makarova K.S."/>
            <person name="Abbas B."/>
            <person name="Ferrer M."/>
            <person name="Golyshin P.N."/>
        </authorList>
    </citation>
    <scope>NUCLEOTIDE SEQUENCE [LARGE SCALE GENOMIC DNA]</scope>
    <source>
        <strain evidence="1">AMET1</strain>
    </source>
</reference>
<dbReference type="RefSeq" id="WP_086637915.1">
    <property type="nucleotide sequence ID" value="NZ_MRZU01000008.1"/>
</dbReference>
<dbReference type="SUPFAM" id="SSF51905">
    <property type="entry name" value="FAD/NAD(P)-binding domain"/>
    <property type="match status" value="1"/>
</dbReference>
<evidence type="ECO:0000313" key="2">
    <source>
        <dbReference type="Proteomes" id="UP000195137"/>
    </source>
</evidence>
<dbReference type="Gene3D" id="3.50.50.60">
    <property type="entry name" value="FAD/NAD(P)-binding domain"/>
    <property type="match status" value="1"/>
</dbReference>
<dbReference type="PRINTS" id="PR00420">
    <property type="entry name" value="RNGMNOXGNASE"/>
</dbReference>
<name>A0A1Y3G9F3_9EURY</name>
<dbReference type="AlphaFoldDB" id="A0A1Y3G9F3"/>
<sequence length="349" mass="39493">MISSVVVAGGGLSGLLAARYINKLVPTVDVRVFERRSRGNYRVDCGEGFIDFRGVLSRVISEVRPFIRSEVSESVWRFQYDGGTRNVRIEHDDFFWIIDRLGWQKKILKDIEGEVDVVFGEEVEIDDFSCDLVVDARGPSYKVGSAVYGVYEGSFDSVLGKAVFDYRERLDGYYWIFPMEEGRANIGYGGFGEDIGKKRLDSYVESLPLNIDSKKKSGGGYLDYTYYLKDVHGKKTGLIDRRDGGWIARVGDAAGIVNPLIGEGISGAVSTSYQLARAIKQNDLDKYPVWVKKENKHSISLSMARLRKKKYSRFVERFSKLDGVKASHCYSVPKFMFRHPIRSIKFLIA</sequence>
<dbReference type="Proteomes" id="UP000195137">
    <property type="component" value="Unassembled WGS sequence"/>
</dbReference>
<protein>
    <submittedName>
        <fullName evidence="1">Geranylgeranyl reductase flavoprotein</fullName>
    </submittedName>
</protein>
<dbReference type="OrthoDB" id="6062at2157"/>
<accession>A0A1Y3G9F3</accession>
<dbReference type="EMBL" id="MRZU01000008">
    <property type="protein sequence ID" value="OUJ18039.1"/>
    <property type="molecule type" value="Genomic_DNA"/>
</dbReference>